<keyword evidence="2" id="KW-0378">Hydrolase</keyword>
<keyword evidence="3" id="KW-1185">Reference proteome</keyword>
<feature type="domain" description="Fungal lipase-type" evidence="1">
    <location>
        <begin position="84"/>
        <end position="209"/>
    </location>
</feature>
<proteinExistence type="predicted"/>
<name>A0ABV0FP65_9GAMM</name>
<organism evidence="2 3">
    <name type="scientific">Shewanella vesiculosa</name>
    <dbReference type="NCBI Taxonomy" id="518738"/>
    <lineage>
        <taxon>Bacteria</taxon>
        <taxon>Pseudomonadati</taxon>
        <taxon>Pseudomonadota</taxon>
        <taxon>Gammaproteobacteria</taxon>
        <taxon>Alteromonadales</taxon>
        <taxon>Shewanellaceae</taxon>
        <taxon>Shewanella</taxon>
    </lineage>
</organism>
<dbReference type="Pfam" id="PF01764">
    <property type="entry name" value="Lipase_3"/>
    <property type="match status" value="1"/>
</dbReference>
<protein>
    <submittedName>
        <fullName evidence="2">Lipase family protein</fullName>
        <ecNumber evidence="2">3.1.1.-</ecNumber>
    </submittedName>
</protein>
<dbReference type="Gene3D" id="3.40.50.1820">
    <property type="entry name" value="alpha/beta hydrolase"/>
    <property type="match status" value="1"/>
</dbReference>
<dbReference type="EMBL" id="JBDPZN010000002">
    <property type="protein sequence ID" value="MEO3681789.1"/>
    <property type="molecule type" value="Genomic_DNA"/>
</dbReference>
<dbReference type="EC" id="3.1.1.-" evidence="2"/>
<reference evidence="2 3" key="1">
    <citation type="submission" date="2024-05" db="EMBL/GenBank/DDBJ databases">
        <title>Genome sequencing of Marine Estuary Bacteria, Shewanella vesiculosa and S. baltica, and Pseudomonas syringae.</title>
        <authorList>
            <person name="Gurung A."/>
            <person name="Maclea K.S."/>
        </authorList>
    </citation>
    <scope>NUCLEOTIDE SEQUENCE [LARGE SCALE GENOMIC DNA]</scope>
    <source>
        <strain evidence="2 3">1A</strain>
    </source>
</reference>
<dbReference type="SUPFAM" id="SSF53474">
    <property type="entry name" value="alpha/beta-Hydrolases"/>
    <property type="match status" value="1"/>
</dbReference>
<evidence type="ECO:0000313" key="3">
    <source>
        <dbReference type="Proteomes" id="UP001477278"/>
    </source>
</evidence>
<dbReference type="InterPro" id="IPR002921">
    <property type="entry name" value="Fungal_lipase-type"/>
</dbReference>
<comment type="caution">
    <text evidence="2">The sequence shown here is derived from an EMBL/GenBank/DDBJ whole genome shotgun (WGS) entry which is preliminary data.</text>
</comment>
<sequence length="384" mass="42000">MKILTPILASNLAEFAYDSEYIKKDNISKINTPAMLAKQFLFNAQKSTLHGVSGTTAEHVLNHTSGFGFFGMGRNEGMFKGEAVLAFRGTAGMCDALTDLHCGVTSGPNNQLVHSGFNRTFNSMKPQIATLLEKLGNKPIHCVGHSLGGALANLAAIWIRKTFKIPVKLYTFGSPRVGFAPYAIQAETSLSGIYRAVHRSDPVPMVPVWPFVHAGDEYRLSTCVSFVGASHKMKGNAPGYINTASRYADYKQMQMGSICNLEHVRLKYEKRHLACFNAHWSDKISAGLIWLLRSSGKLTSILAQVGVSSTLSIYDLIARSLVEISQMTREYAEDCKGLLGHILTFVGKPGVKIVDLSYSTVRSILSMLLSRLKSVVVEAIGLVY</sequence>
<dbReference type="PANTHER" id="PTHR45856">
    <property type="entry name" value="ALPHA/BETA-HYDROLASES SUPERFAMILY PROTEIN"/>
    <property type="match status" value="1"/>
</dbReference>
<dbReference type="InterPro" id="IPR029058">
    <property type="entry name" value="AB_hydrolase_fold"/>
</dbReference>
<dbReference type="InterPro" id="IPR051218">
    <property type="entry name" value="Sec_MonoDiacylglyc_Lipase"/>
</dbReference>
<evidence type="ECO:0000313" key="2">
    <source>
        <dbReference type="EMBL" id="MEO3681789.1"/>
    </source>
</evidence>
<gene>
    <name evidence="2" type="ORF">ABHN84_05705</name>
</gene>
<dbReference type="RefSeq" id="WP_347689788.1">
    <property type="nucleotide sequence ID" value="NZ_JBDPZN010000002.1"/>
</dbReference>
<evidence type="ECO:0000259" key="1">
    <source>
        <dbReference type="Pfam" id="PF01764"/>
    </source>
</evidence>
<dbReference type="PANTHER" id="PTHR45856:SF24">
    <property type="entry name" value="FUNGAL LIPASE-LIKE DOMAIN-CONTAINING PROTEIN"/>
    <property type="match status" value="1"/>
</dbReference>
<dbReference type="GO" id="GO:0016787">
    <property type="term" value="F:hydrolase activity"/>
    <property type="evidence" value="ECO:0007669"/>
    <property type="project" value="UniProtKB-KW"/>
</dbReference>
<accession>A0ABV0FP65</accession>
<dbReference type="Proteomes" id="UP001477278">
    <property type="component" value="Unassembled WGS sequence"/>
</dbReference>
<dbReference type="CDD" id="cd00519">
    <property type="entry name" value="Lipase_3"/>
    <property type="match status" value="1"/>
</dbReference>